<dbReference type="OMA" id="MERTAQH"/>
<dbReference type="PANTHER" id="PTHR13673:SF0">
    <property type="entry name" value="VPS35 ENDOSOMAL PROTEIN-SORTING FACTOR-LIKE"/>
    <property type="match status" value="1"/>
</dbReference>
<reference evidence="7 8" key="2">
    <citation type="submission" date="2018-11" db="EMBL/GenBank/DDBJ databases">
        <authorList>
            <consortium name="Pathogen Informatics"/>
        </authorList>
    </citation>
    <scope>NUCLEOTIDE SEQUENCE [LARGE SCALE GENOMIC DNA]</scope>
</reference>
<reference evidence="9" key="1">
    <citation type="submission" date="2017-02" db="UniProtKB">
        <authorList>
            <consortium name="WormBaseParasite"/>
        </authorList>
    </citation>
    <scope>IDENTIFICATION</scope>
</reference>
<dbReference type="AlphaFoldDB" id="A0A0N4YMC8"/>
<dbReference type="WBParaSite" id="NBR_0001832101-mRNA-1">
    <property type="protein sequence ID" value="NBR_0001832101-mRNA-1"/>
    <property type="gene ID" value="NBR_0001832101"/>
</dbReference>
<dbReference type="EMBL" id="UYSL01023329">
    <property type="protein sequence ID" value="VDL82047.1"/>
    <property type="molecule type" value="Genomic_DNA"/>
</dbReference>
<evidence type="ECO:0000256" key="5">
    <source>
        <dbReference type="ARBA" id="ARBA00022927"/>
    </source>
</evidence>
<evidence type="ECO:0000313" key="9">
    <source>
        <dbReference type="WBParaSite" id="NBR_0001832101-mRNA-1"/>
    </source>
</evidence>
<evidence type="ECO:0000313" key="8">
    <source>
        <dbReference type="Proteomes" id="UP000271162"/>
    </source>
</evidence>
<dbReference type="GO" id="GO:0032456">
    <property type="term" value="P:endocytic recycling"/>
    <property type="evidence" value="ECO:0007669"/>
    <property type="project" value="InterPro"/>
</dbReference>
<dbReference type="GO" id="GO:0005768">
    <property type="term" value="C:endosome"/>
    <property type="evidence" value="ECO:0007669"/>
    <property type="project" value="UniProtKB-SubCell"/>
</dbReference>
<feature type="compositionally biased region" description="Polar residues" evidence="6">
    <location>
        <begin position="527"/>
        <end position="538"/>
    </location>
</feature>
<gene>
    <name evidence="7" type="ORF">NBR_LOCUS18322</name>
</gene>
<evidence type="ECO:0000256" key="1">
    <source>
        <dbReference type="ARBA" id="ARBA00004177"/>
    </source>
</evidence>
<dbReference type="Proteomes" id="UP000271162">
    <property type="component" value="Unassembled WGS sequence"/>
</dbReference>
<sequence>MDSPDEVLWKFRYPSFSKGRPLDSVPVLRHPLQAKTDYPSKELKRDITDVPKYNFVDPLGATAEGDISTGVTRVDLDAVDDISPKKEQVLDNTLETKSKDKPVRDVDLPDFERWASKRAQILSLQSTGMESATATLSSSGGTLPAKFSVSNMTKYRLQMLEDMSGLRKLSDISQNEFVSHVNELRECFLTAWDNNKRVESVQVITELARLLSAPTTPPFFPVQWILVTDIIDLFGKLVYDRLFFKANEERKSNGESFLTSDFVSSDIPPTTVDIAKNWFAKVDDIKEVVPRFYVETTLIGCLRFVDNSQLSTSLLRLAAMVEKFPHPLSAAYARAYICKIAIILDPTNRAPHWKALNDWMQSSKLPTDFITPALEWVVQCVSYGATTVEDLNPLWEYCKKPDQQCSLIHAFLVGVPLKYLLNHCVNFCELDPSEQLVHLAAIIEHIVEYGGQDFYLLFETKPFTDLLDYVRDEPHGSRCARAVLTAVIRMFEVGGVEDYIIAEQIVEQCGVLSKSIRPETISDESHPGQSLRHNSITSRPGDAATTEALLLSCLETLDQLAIPAADCVPLFTQFLAVLVFVPDVPRKPMLHIFSEFLDLLVRKKWPANSEAVQGDVWMLCLHYLWAVLQPDFLTRFLHVASNDVYYGSSAEYRAAVAQKVDIVMQQVLALVEAQTSTKPTVALALLEFVVMRMEIEGPVVKLVTNLLKRCARSGHFERRIALVIDDLTVLSETNEPLRQVLVKMKLL</sequence>
<accession>A0A0N4YMC8</accession>
<keyword evidence="3" id="KW-0813">Transport</keyword>
<name>A0A0N4YMC8_NIPBR</name>
<dbReference type="GO" id="GO:0015031">
    <property type="term" value="P:protein transport"/>
    <property type="evidence" value="ECO:0007669"/>
    <property type="project" value="UniProtKB-KW"/>
</dbReference>
<keyword evidence="5" id="KW-0653">Protein transport</keyword>
<organism evidence="9">
    <name type="scientific">Nippostrongylus brasiliensis</name>
    <name type="common">Rat hookworm</name>
    <dbReference type="NCBI Taxonomy" id="27835"/>
    <lineage>
        <taxon>Eukaryota</taxon>
        <taxon>Metazoa</taxon>
        <taxon>Ecdysozoa</taxon>
        <taxon>Nematoda</taxon>
        <taxon>Chromadorea</taxon>
        <taxon>Rhabditida</taxon>
        <taxon>Rhabditina</taxon>
        <taxon>Rhabditomorpha</taxon>
        <taxon>Strongyloidea</taxon>
        <taxon>Heligmosomidae</taxon>
        <taxon>Nippostrongylus</taxon>
    </lineage>
</organism>
<comment type="similarity">
    <text evidence="2">Belongs to the VPS35L family.</text>
</comment>
<evidence type="ECO:0000256" key="3">
    <source>
        <dbReference type="ARBA" id="ARBA00022448"/>
    </source>
</evidence>
<keyword evidence="4" id="KW-0967">Endosome</keyword>
<dbReference type="PANTHER" id="PTHR13673">
    <property type="entry name" value="ESOPHAGEAL CANCER ASSOCIATED PROTEIN"/>
    <property type="match status" value="1"/>
</dbReference>
<protein>
    <submittedName>
        <fullName evidence="9">UPF0505 protein C16orf62 (inferred by orthology to a human protein)</fullName>
    </submittedName>
</protein>
<evidence type="ECO:0000256" key="4">
    <source>
        <dbReference type="ARBA" id="ARBA00022753"/>
    </source>
</evidence>
<evidence type="ECO:0000313" key="7">
    <source>
        <dbReference type="EMBL" id="VDL82047.1"/>
    </source>
</evidence>
<evidence type="ECO:0000256" key="6">
    <source>
        <dbReference type="SAM" id="MobiDB-lite"/>
    </source>
</evidence>
<evidence type="ECO:0000256" key="2">
    <source>
        <dbReference type="ARBA" id="ARBA00010704"/>
    </source>
</evidence>
<dbReference type="STRING" id="27835.A0A0N4YMC8"/>
<comment type="subcellular location">
    <subcellularLocation>
        <location evidence="1">Endosome</location>
    </subcellularLocation>
</comment>
<proteinExistence type="inferred from homology"/>
<feature type="region of interest" description="Disordered" evidence="6">
    <location>
        <begin position="520"/>
        <end position="540"/>
    </location>
</feature>
<keyword evidence="8" id="KW-1185">Reference proteome</keyword>
<dbReference type="InterPro" id="IPR029705">
    <property type="entry name" value="VPS35L"/>
</dbReference>